<keyword evidence="2" id="KW-1185">Reference proteome</keyword>
<evidence type="ECO:0000313" key="1">
    <source>
        <dbReference type="EMBL" id="PON39682.1"/>
    </source>
</evidence>
<accession>A0A2P5AT13</accession>
<comment type="caution">
    <text evidence="1">The sequence shown here is derived from an EMBL/GenBank/DDBJ whole genome shotgun (WGS) entry which is preliminary data.</text>
</comment>
<evidence type="ECO:0000313" key="2">
    <source>
        <dbReference type="Proteomes" id="UP000237105"/>
    </source>
</evidence>
<gene>
    <name evidence="1" type="ORF">PanWU01x14_303220</name>
</gene>
<dbReference type="AlphaFoldDB" id="A0A2P5AT13"/>
<protein>
    <submittedName>
        <fullName evidence="1">Uncharacterized protein</fullName>
    </submittedName>
</protein>
<proteinExistence type="predicted"/>
<feature type="non-terminal residue" evidence="1">
    <location>
        <position position="1"/>
    </location>
</feature>
<dbReference type="EMBL" id="JXTB01000458">
    <property type="protein sequence ID" value="PON39682.1"/>
    <property type="molecule type" value="Genomic_DNA"/>
</dbReference>
<name>A0A2P5AT13_PARAD</name>
<organism evidence="1 2">
    <name type="scientific">Parasponia andersonii</name>
    <name type="common">Sponia andersonii</name>
    <dbReference type="NCBI Taxonomy" id="3476"/>
    <lineage>
        <taxon>Eukaryota</taxon>
        <taxon>Viridiplantae</taxon>
        <taxon>Streptophyta</taxon>
        <taxon>Embryophyta</taxon>
        <taxon>Tracheophyta</taxon>
        <taxon>Spermatophyta</taxon>
        <taxon>Magnoliopsida</taxon>
        <taxon>eudicotyledons</taxon>
        <taxon>Gunneridae</taxon>
        <taxon>Pentapetalae</taxon>
        <taxon>rosids</taxon>
        <taxon>fabids</taxon>
        <taxon>Rosales</taxon>
        <taxon>Cannabaceae</taxon>
        <taxon>Parasponia</taxon>
    </lineage>
</organism>
<reference evidence="2" key="1">
    <citation type="submission" date="2016-06" db="EMBL/GenBank/DDBJ databases">
        <title>Parallel loss of symbiosis genes in relatives of nitrogen-fixing non-legume Parasponia.</title>
        <authorList>
            <person name="Van Velzen R."/>
            <person name="Holmer R."/>
            <person name="Bu F."/>
            <person name="Rutten L."/>
            <person name="Van Zeijl A."/>
            <person name="Liu W."/>
            <person name="Santuari L."/>
            <person name="Cao Q."/>
            <person name="Sharma T."/>
            <person name="Shen D."/>
            <person name="Roswanjaya Y."/>
            <person name="Wardhani T."/>
            <person name="Kalhor M.S."/>
            <person name="Jansen J."/>
            <person name="Van den Hoogen J."/>
            <person name="Gungor B."/>
            <person name="Hartog M."/>
            <person name="Hontelez J."/>
            <person name="Verver J."/>
            <person name="Yang W.-C."/>
            <person name="Schijlen E."/>
            <person name="Repin R."/>
            <person name="Schilthuizen M."/>
            <person name="Schranz E."/>
            <person name="Heidstra R."/>
            <person name="Miyata K."/>
            <person name="Fedorova E."/>
            <person name="Kohlen W."/>
            <person name="Bisseling T."/>
            <person name="Smit S."/>
            <person name="Geurts R."/>
        </authorList>
    </citation>
    <scope>NUCLEOTIDE SEQUENCE [LARGE SCALE GENOMIC DNA]</scope>
    <source>
        <strain evidence="2">cv. WU1-14</strain>
    </source>
</reference>
<dbReference type="Proteomes" id="UP000237105">
    <property type="component" value="Unassembled WGS sequence"/>
</dbReference>
<sequence length="54" mass="5821">PKNRRGGGNFKRLNIEPSTAKLDNNILCGLVNWWAMIADGTLGGAATDVVLDEH</sequence>